<evidence type="ECO:0000313" key="2">
    <source>
        <dbReference type="EMBL" id="MBP1922047.1"/>
    </source>
</evidence>
<proteinExistence type="predicted"/>
<accession>A0A8T4GE76</accession>
<evidence type="ECO:0000259" key="1">
    <source>
        <dbReference type="PROSITE" id="PS50234"/>
    </source>
</evidence>
<name>A0A8T4GE76_9EURY</name>
<dbReference type="PROSITE" id="PS51318">
    <property type="entry name" value="TAT"/>
    <property type="match status" value="1"/>
</dbReference>
<dbReference type="Gene3D" id="3.40.50.410">
    <property type="entry name" value="von Willebrand factor, type A domain"/>
    <property type="match status" value="1"/>
</dbReference>
<keyword evidence="3" id="KW-1185">Reference proteome</keyword>
<dbReference type="NCBIfam" id="TIGR04088">
    <property type="entry name" value="cognate_SipW"/>
    <property type="match status" value="1"/>
</dbReference>
<dbReference type="PROSITE" id="PS50234">
    <property type="entry name" value="VWFA"/>
    <property type="match status" value="1"/>
</dbReference>
<dbReference type="EMBL" id="JAGGKQ010000005">
    <property type="protein sequence ID" value="MBP1922047.1"/>
    <property type="molecule type" value="Genomic_DNA"/>
</dbReference>
<dbReference type="InterPro" id="IPR006311">
    <property type="entry name" value="TAT_signal"/>
</dbReference>
<dbReference type="InterPro" id="IPR023833">
    <property type="entry name" value="Signal_pept_SipW-depend-type"/>
</dbReference>
<dbReference type="RefSeq" id="WP_245202630.1">
    <property type="nucleotide sequence ID" value="NZ_JAGGKQ010000005.1"/>
</dbReference>
<sequence>MTDDNTNNFDLSRRKLLGGLGAIGVASAGAGLGTTAFFSDEESFTDNTITAGAVELRMDWQQSYYTGIDGQEPDDHTTWEPINAYPDLDGDNLQDPIYTRFQLQDDPTLVGLPVDASDEEIEAGYRGQFASFDGTETDGTGNHEFVGPVIDLDDVKPGDKGEITISKHVFDNPAYLWVNASNYQHTVGGLNDPKREALQEIYGDDLSDQELIDAADAEMQFAKEIDATLWYDDDCDNFFDEGAGACIQLVVDNTDSMGSQAPGSTDELKDELLIEALEEYVGRLDTKDGAESSDGDTSPFSVGLTNWTTETDTVLLPTSDVDDIIGNDGGSYDDSTGLQTINYQSLDGGTDLPLAIEAGADALSNCPEDEDRIMVLVTNGINVDPGDFLAPASANLRQNGGEVDRYLVIGFGVLGDDINTLEQISTLPGNHKFMLVPDPDIDQAINGPADPNTDPVTSVAEEIGFTAGGEQAIFQGSLYDLLTEGADITDDGFVDDYEVDGIAGGYPLDSDRNRDGRQCYPNSDTRCIALEWHLPFEVGNEIQGDSIVFNLDFYAEQCRHNEGSHNPFEEPQQPA</sequence>
<reference evidence="2" key="1">
    <citation type="submission" date="2021-03" db="EMBL/GenBank/DDBJ databases">
        <title>Genomic Encyclopedia of Type Strains, Phase IV (KMG-IV): sequencing the most valuable type-strain genomes for metagenomic binning, comparative biology and taxonomic classification.</title>
        <authorList>
            <person name="Goeker M."/>
        </authorList>
    </citation>
    <scope>NUCLEOTIDE SEQUENCE</scope>
    <source>
        <strain evidence="2">DSM 23564</strain>
    </source>
</reference>
<organism evidence="2 3">
    <name type="scientific">Halorubrum alkaliphilum</name>
    <dbReference type="NCBI Taxonomy" id="261290"/>
    <lineage>
        <taxon>Archaea</taxon>
        <taxon>Methanobacteriati</taxon>
        <taxon>Methanobacteriota</taxon>
        <taxon>Stenosarchaea group</taxon>
        <taxon>Halobacteria</taxon>
        <taxon>Halobacteriales</taxon>
        <taxon>Haloferacaceae</taxon>
        <taxon>Halorubrum</taxon>
    </lineage>
</organism>
<dbReference type="AlphaFoldDB" id="A0A8T4GE76"/>
<protein>
    <submittedName>
        <fullName evidence="2">Putative ribosomally synthesized peptide with SipW-like signal peptide</fullName>
    </submittedName>
</protein>
<dbReference type="SUPFAM" id="SSF53300">
    <property type="entry name" value="vWA-like"/>
    <property type="match status" value="1"/>
</dbReference>
<dbReference type="InterPro" id="IPR002035">
    <property type="entry name" value="VWF_A"/>
</dbReference>
<comment type="caution">
    <text evidence="2">The sequence shown here is derived from an EMBL/GenBank/DDBJ whole genome shotgun (WGS) entry which is preliminary data.</text>
</comment>
<gene>
    <name evidence="2" type="ORF">J2751_001052</name>
</gene>
<dbReference type="CDD" id="cd00198">
    <property type="entry name" value="vWFA"/>
    <property type="match status" value="1"/>
</dbReference>
<evidence type="ECO:0000313" key="3">
    <source>
        <dbReference type="Proteomes" id="UP000823588"/>
    </source>
</evidence>
<dbReference type="Proteomes" id="UP000823588">
    <property type="component" value="Unassembled WGS sequence"/>
</dbReference>
<dbReference type="InterPro" id="IPR036465">
    <property type="entry name" value="vWFA_dom_sf"/>
</dbReference>
<feature type="domain" description="VWFA" evidence="1">
    <location>
        <begin position="246"/>
        <end position="463"/>
    </location>
</feature>